<reference evidence="2 3" key="1">
    <citation type="submission" date="2016-06" db="EMBL/GenBank/DDBJ databases">
        <title>Discovery of anaerobic lithoheterotrophic haloarchaeon capable of sulfur respiration by hydrogen and formate.</title>
        <authorList>
            <person name="Sorokin D.Y."/>
            <person name="Kublanov I.V."/>
            <person name="Roman P."/>
            <person name="Sinninghe Damste J.S."/>
            <person name="Golyshin P.N."/>
            <person name="Rojo D."/>
            <person name="Ciordia S."/>
            <person name="Mena Md.C."/>
            <person name="Ferrer M."/>
            <person name="Smedile F."/>
            <person name="Messina E."/>
            <person name="La Cono V."/>
            <person name="Yakimov M.M."/>
        </authorList>
    </citation>
    <scope>NUCLEOTIDE SEQUENCE [LARGE SCALE GENOMIC DNA]</scope>
    <source>
        <strain evidence="2 3">HTSR1</strain>
    </source>
</reference>
<dbReference type="KEGG" id="halh:HTSR_0936"/>
<evidence type="ECO:0000313" key="2">
    <source>
        <dbReference type="EMBL" id="AOW80121.1"/>
    </source>
</evidence>
<dbReference type="Gene3D" id="1.10.10.10">
    <property type="entry name" value="Winged helix-like DNA-binding domain superfamily/Winged helix DNA-binding domain"/>
    <property type="match status" value="1"/>
</dbReference>
<dbReference type="InterPro" id="IPR013324">
    <property type="entry name" value="RNA_pol_sigma_r3/r4-like"/>
</dbReference>
<evidence type="ECO:0000313" key="3">
    <source>
        <dbReference type="Proteomes" id="UP000185608"/>
    </source>
</evidence>
<name>A0A1D8S445_9EURY</name>
<evidence type="ECO:0000256" key="1">
    <source>
        <dbReference type="SAM" id="MobiDB-lite"/>
    </source>
</evidence>
<organism evidence="2 3">
    <name type="scientific">Halodesulfurarchaeum formicicum</name>
    <dbReference type="NCBI Taxonomy" id="1873524"/>
    <lineage>
        <taxon>Archaea</taxon>
        <taxon>Methanobacteriati</taxon>
        <taxon>Methanobacteriota</taxon>
        <taxon>Stenosarchaea group</taxon>
        <taxon>Halobacteria</taxon>
        <taxon>Halobacteriales</taxon>
        <taxon>Halobacteriaceae</taxon>
        <taxon>Halodesulfurarchaeum</taxon>
    </lineage>
</organism>
<feature type="compositionally biased region" description="Basic and acidic residues" evidence="1">
    <location>
        <begin position="200"/>
        <end position="211"/>
    </location>
</feature>
<dbReference type="RefSeq" id="WP_070364836.1">
    <property type="nucleotide sequence ID" value="NZ_CP016070.1"/>
</dbReference>
<accession>A0A1D8S445</accession>
<feature type="region of interest" description="Disordered" evidence="1">
    <location>
        <begin position="200"/>
        <end position="221"/>
    </location>
</feature>
<dbReference type="SUPFAM" id="SSF88659">
    <property type="entry name" value="Sigma3 and sigma4 domains of RNA polymerase sigma factors"/>
    <property type="match status" value="1"/>
</dbReference>
<gene>
    <name evidence="2" type="ORF">HTSR_0936</name>
</gene>
<dbReference type="AlphaFoldDB" id="A0A1D8S445"/>
<proteinExistence type="predicted"/>
<protein>
    <submittedName>
        <fullName evidence="2">Uncharacterized protein</fullName>
    </submittedName>
</protein>
<dbReference type="GeneID" id="29828935"/>
<dbReference type="Proteomes" id="UP000185608">
    <property type="component" value="Chromosome"/>
</dbReference>
<sequence>MNHEDLIEQLTEADLLTRRQAEVWVSREVEGLSRSKTAEKMDISPYTVDDYLADAREKIERARGTVEILDRIEKNNSEDEDNTMIPDKIEIEKETVIDARMREWAFESGGGIPQTKLDIVRTGSGVTLEIFTEDSTSRPKGLPISPSRFIQEDSRGMVPPFEDWGEMQHHCEDHEQDFDDCWEAIEEIERGHVRRDLADEIRPDPRGRDDLGGIEIEYVDE</sequence>
<dbReference type="InterPro" id="IPR036388">
    <property type="entry name" value="WH-like_DNA-bd_sf"/>
</dbReference>
<dbReference type="EMBL" id="CP016070">
    <property type="protein sequence ID" value="AOW80121.1"/>
    <property type="molecule type" value="Genomic_DNA"/>
</dbReference>